<gene>
    <name evidence="2" type="ORF">D5071_09500</name>
</gene>
<feature type="transmembrane region" description="Helical" evidence="1">
    <location>
        <begin position="91"/>
        <end position="112"/>
    </location>
</feature>
<proteinExistence type="predicted"/>
<dbReference type="RefSeq" id="WP_119873569.1">
    <property type="nucleotide sequence ID" value="NZ_QZDH01000019.1"/>
</dbReference>
<evidence type="ECO:0000313" key="3">
    <source>
        <dbReference type="Proteomes" id="UP000283655"/>
    </source>
</evidence>
<protein>
    <submittedName>
        <fullName evidence="2">TIGR03745 family integrating conjugative element membrane protein</fullName>
    </submittedName>
</protein>
<feature type="transmembrane region" description="Helical" evidence="1">
    <location>
        <begin position="58"/>
        <end position="79"/>
    </location>
</feature>
<keyword evidence="1" id="KW-1133">Transmembrane helix</keyword>
<dbReference type="AlphaFoldDB" id="A0A419AWW2"/>
<dbReference type="NCBIfam" id="TIGR03745">
    <property type="entry name" value="conj_TIGR03745"/>
    <property type="match status" value="1"/>
</dbReference>
<name>A0A419AWW2_PECCA</name>
<dbReference type="InterPro" id="IPR021356">
    <property type="entry name" value="Integr_conj_element_PFL4702"/>
</dbReference>
<organism evidence="2 3">
    <name type="scientific">Pectobacterium carotovorum</name>
    <name type="common">Erwinia carotovora</name>
    <dbReference type="NCBI Taxonomy" id="554"/>
    <lineage>
        <taxon>Bacteria</taxon>
        <taxon>Pseudomonadati</taxon>
        <taxon>Pseudomonadota</taxon>
        <taxon>Gammaproteobacteria</taxon>
        <taxon>Enterobacterales</taxon>
        <taxon>Pectobacteriaceae</taxon>
        <taxon>Pectobacterium</taxon>
    </lineage>
</organism>
<dbReference type="Pfam" id="PF11190">
    <property type="entry name" value="DUF2976"/>
    <property type="match status" value="1"/>
</dbReference>
<evidence type="ECO:0000256" key="1">
    <source>
        <dbReference type="SAM" id="Phobius"/>
    </source>
</evidence>
<evidence type="ECO:0000313" key="2">
    <source>
        <dbReference type="EMBL" id="RJL51864.1"/>
    </source>
</evidence>
<keyword evidence="1" id="KW-0472">Membrane</keyword>
<sequence length="119" mass="12345">MKIVSMMRRTIERLTMLVVLGGLHSGQVLADLPPIEAPSSGGGGGLFGTLKGYIKDGVALGGLVIAAIAFIVVALAAISSFHDVRSGKEKWSTFGAFVIVGVILLVAVIWLATKALDIL</sequence>
<comment type="caution">
    <text evidence="2">The sequence shown here is derived from an EMBL/GenBank/DDBJ whole genome shotgun (WGS) entry which is preliminary data.</text>
</comment>
<dbReference type="EMBL" id="QZDH01000019">
    <property type="protein sequence ID" value="RJL51864.1"/>
    <property type="molecule type" value="Genomic_DNA"/>
</dbReference>
<keyword evidence="1" id="KW-0812">Transmembrane</keyword>
<accession>A0A419AWW2</accession>
<reference evidence="2 3" key="1">
    <citation type="submission" date="2018-09" db="EMBL/GenBank/DDBJ databases">
        <title>Phylogenetic diversity of Pectobacterium and Dickeya strains causing blackleg disease of potato in Morocco.</title>
        <authorList>
            <person name="Oulghazi S."/>
            <person name="Moumni M."/>
            <person name="Faure D."/>
        </authorList>
    </citation>
    <scope>NUCLEOTIDE SEQUENCE [LARGE SCALE GENOMIC DNA]</scope>
    <source>
        <strain evidence="2 3">S1.15.11.2D</strain>
    </source>
</reference>
<dbReference type="Proteomes" id="UP000283655">
    <property type="component" value="Unassembled WGS sequence"/>
</dbReference>